<dbReference type="SUPFAM" id="SSF56801">
    <property type="entry name" value="Acetyl-CoA synthetase-like"/>
    <property type="match status" value="1"/>
</dbReference>
<dbReference type="RefSeq" id="WP_302036119.1">
    <property type="nucleotide sequence ID" value="NZ_JAUKPO010000001.1"/>
</dbReference>
<feature type="domain" description="AMP-dependent synthetase/ligase" evidence="2">
    <location>
        <begin position="51"/>
        <end position="204"/>
    </location>
</feature>
<keyword evidence="4" id="KW-1185">Reference proteome</keyword>
<evidence type="ECO:0000256" key="1">
    <source>
        <dbReference type="ARBA" id="ARBA00006432"/>
    </source>
</evidence>
<dbReference type="InterPro" id="IPR042099">
    <property type="entry name" value="ANL_N_sf"/>
</dbReference>
<dbReference type="Gene3D" id="3.30.300.30">
    <property type="match status" value="1"/>
</dbReference>
<name>A0ABT8R1R9_9BACT</name>
<reference evidence="3" key="1">
    <citation type="submission" date="2023-07" db="EMBL/GenBank/DDBJ databases">
        <title>The genome sequence of Rhodocytophaga aerolata KACC 12507.</title>
        <authorList>
            <person name="Zhang X."/>
        </authorList>
    </citation>
    <scope>NUCLEOTIDE SEQUENCE</scope>
    <source>
        <strain evidence="3">KACC 12507</strain>
    </source>
</reference>
<dbReference type="PANTHER" id="PTHR43201">
    <property type="entry name" value="ACYL-COA SYNTHETASE"/>
    <property type="match status" value="1"/>
</dbReference>
<evidence type="ECO:0000313" key="4">
    <source>
        <dbReference type="Proteomes" id="UP001168528"/>
    </source>
</evidence>
<organism evidence="3 4">
    <name type="scientific">Rhodocytophaga aerolata</name>
    <dbReference type="NCBI Taxonomy" id="455078"/>
    <lineage>
        <taxon>Bacteria</taxon>
        <taxon>Pseudomonadati</taxon>
        <taxon>Bacteroidota</taxon>
        <taxon>Cytophagia</taxon>
        <taxon>Cytophagales</taxon>
        <taxon>Rhodocytophagaceae</taxon>
        <taxon>Rhodocytophaga</taxon>
    </lineage>
</organism>
<dbReference type="Pfam" id="PF00501">
    <property type="entry name" value="AMP-binding"/>
    <property type="match status" value="1"/>
</dbReference>
<dbReference type="PANTHER" id="PTHR43201:SF8">
    <property type="entry name" value="ACYL-COA SYNTHETASE FAMILY MEMBER 3"/>
    <property type="match status" value="1"/>
</dbReference>
<evidence type="ECO:0000259" key="2">
    <source>
        <dbReference type="Pfam" id="PF00501"/>
    </source>
</evidence>
<dbReference type="InterPro" id="IPR000873">
    <property type="entry name" value="AMP-dep_synth/lig_dom"/>
</dbReference>
<comment type="caution">
    <text evidence="3">The sequence shown here is derived from an EMBL/GenBank/DDBJ whole genome shotgun (WGS) entry which is preliminary data.</text>
</comment>
<evidence type="ECO:0000313" key="3">
    <source>
        <dbReference type="EMBL" id="MDO1445329.1"/>
    </source>
</evidence>
<sequence>MPTQLSDVLHIGNYTLSYDAIRQGRFPGALSAYETQTLLFCQQWLSGQETFTLFTSGSTGTPKSITFHRQQMIASAHMTGKALGLVAGDRALVSLPTQYIGGQMMLVRGFELQLHLTILPPSSMPLSAFTEDTHFDFLSFVPLQLQNSLAQTPEKIAILHRAKAILLGGAPVSQSLEAQLQAIQAPIYHTYGMTETISHIALKKLTTSGKQPYFTVLEGIKISLDGRGCLVIRAPFLNDEPVVTNDVVQLLSPSTFEWMGRIDHVINSGGVKVQAEKVEQGVEKVLLKLNLHKRFFVAPLPDALLGEKVTLFIEGSPLSTSEEKSLTDELSIFLTHYEKPKSIRYVPAFSQTASGKLDKRQSMASIAV</sequence>
<accession>A0ABT8R1R9</accession>
<dbReference type="InterPro" id="IPR045851">
    <property type="entry name" value="AMP-bd_C_sf"/>
</dbReference>
<proteinExistence type="inferred from homology"/>
<comment type="similarity">
    <text evidence="1">Belongs to the ATP-dependent AMP-binding enzyme family.</text>
</comment>
<dbReference type="Proteomes" id="UP001168528">
    <property type="component" value="Unassembled WGS sequence"/>
</dbReference>
<protein>
    <submittedName>
        <fullName evidence="3">AMP-binding protein</fullName>
    </submittedName>
</protein>
<gene>
    <name evidence="3" type="ORF">Q0590_03655</name>
</gene>
<dbReference type="EMBL" id="JAUKPO010000001">
    <property type="protein sequence ID" value="MDO1445329.1"/>
    <property type="molecule type" value="Genomic_DNA"/>
</dbReference>
<dbReference type="Gene3D" id="3.40.50.12780">
    <property type="entry name" value="N-terminal domain of ligase-like"/>
    <property type="match status" value="1"/>
</dbReference>